<proteinExistence type="predicted"/>
<feature type="chain" id="PRO_5032277362" evidence="1">
    <location>
        <begin position="22"/>
        <end position="126"/>
    </location>
</feature>
<keyword evidence="1" id="KW-0732">Signal</keyword>
<feature type="signal peptide" evidence="1">
    <location>
        <begin position="1"/>
        <end position="21"/>
    </location>
</feature>
<evidence type="ECO:0000313" key="3">
    <source>
        <dbReference type="Proteomes" id="UP000557307"/>
    </source>
</evidence>
<sequence length="126" mass="13493">MKTSFKTLICALALSTTVAFAGTEKETNKPTTFATGVYATNSGKISVGIEKEAGVATTILLRNALGDIIHSEHVSKKQTKYQGKFDVSELQPGQYTLEVVANGEKEVKSFTISAPKVVAERTIAIQ</sequence>
<dbReference type="AlphaFoldDB" id="A0A840TPW4"/>
<protein>
    <submittedName>
        <fullName evidence="2">Uncharacterized protein</fullName>
    </submittedName>
</protein>
<keyword evidence="3" id="KW-1185">Reference proteome</keyword>
<reference evidence="2 3" key="1">
    <citation type="submission" date="2020-08" db="EMBL/GenBank/DDBJ databases">
        <title>Genomic Encyclopedia of Type Strains, Phase IV (KMG-IV): sequencing the most valuable type-strain genomes for metagenomic binning, comparative biology and taxonomic classification.</title>
        <authorList>
            <person name="Goeker M."/>
        </authorList>
    </citation>
    <scope>NUCLEOTIDE SEQUENCE [LARGE SCALE GENOMIC DNA]</scope>
    <source>
        <strain evidence="2 3">DSM 105074</strain>
    </source>
</reference>
<comment type="caution">
    <text evidence="2">The sequence shown here is derived from an EMBL/GenBank/DDBJ whole genome shotgun (WGS) entry which is preliminary data.</text>
</comment>
<gene>
    <name evidence="2" type="ORF">HNQ92_003991</name>
</gene>
<evidence type="ECO:0000313" key="2">
    <source>
        <dbReference type="EMBL" id="MBB5285831.1"/>
    </source>
</evidence>
<organism evidence="2 3">
    <name type="scientific">Rhabdobacter roseus</name>
    <dbReference type="NCBI Taxonomy" id="1655419"/>
    <lineage>
        <taxon>Bacteria</taxon>
        <taxon>Pseudomonadati</taxon>
        <taxon>Bacteroidota</taxon>
        <taxon>Cytophagia</taxon>
        <taxon>Cytophagales</taxon>
        <taxon>Cytophagaceae</taxon>
        <taxon>Rhabdobacter</taxon>
    </lineage>
</organism>
<name>A0A840TPW4_9BACT</name>
<evidence type="ECO:0000256" key="1">
    <source>
        <dbReference type="SAM" id="SignalP"/>
    </source>
</evidence>
<dbReference type="Proteomes" id="UP000557307">
    <property type="component" value="Unassembled WGS sequence"/>
</dbReference>
<dbReference type="RefSeq" id="WP_184176380.1">
    <property type="nucleotide sequence ID" value="NZ_JACHGF010000007.1"/>
</dbReference>
<dbReference type="EMBL" id="JACHGF010000007">
    <property type="protein sequence ID" value="MBB5285831.1"/>
    <property type="molecule type" value="Genomic_DNA"/>
</dbReference>
<dbReference type="Gene3D" id="2.60.40.10">
    <property type="entry name" value="Immunoglobulins"/>
    <property type="match status" value="1"/>
</dbReference>
<accession>A0A840TPW4</accession>
<dbReference type="InterPro" id="IPR013783">
    <property type="entry name" value="Ig-like_fold"/>
</dbReference>